<sequence length="198" mass="20676">MGEAVALLGRLSQVTMTGSASDLVNTITSLCAMIAKADPANPVPERHQVAHLLRAATPHFPEIVAAWSLRDGTFLEVANLLQAAEERAEEDAEVYAAAAMRVGGGGCHNCGDLNHWLSDCPHPPLCQTCWQPGHLARDCRRGAGRGMGAVVNGVAAHMPGTPAVAMEVVAVVLDVVGMVAMVLGVVGQKGRWQAQGSK</sequence>
<evidence type="ECO:0000313" key="5">
    <source>
        <dbReference type="Proteomes" id="UP000070544"/>
    </source>
</evidence>
<dbReference type="SMART" id="SM00343">
    <property type="entry name" value="ZnF_C2HC"/>
    <property type="match status" value="2"/>
</dbReference>
<dbReference type="InterPro" id="IPR036875">
    <property type="entry name" value="Znf_CCHC_sf"/>
</dbReference>
<dbReference type="GO" id="GO:0008270">
    <property type="term" value="F:zinc ion binding"/>
    <property type="evidence" value="ECO:0007669"/>
    <property type="project" value="UniProtKB-KW"/>
</dbReference>
<keyword evidence="1" id="KW-0863">Zinc-finger</keyword>
<dbReference type="InterPro" id="IPR001878">
    <property type="entry name" value="Znf_CCHC"/>
</dbReference>
<evidence type="ECO:0000259" key="3">
    <source>
        <dbReference type="PROSITE" id="PS50158"/>
    </source>
</evidence>
<keyword evidence="2" id="KW-1133">Transmembrane helix</keyword>
<dbReference type="Proteomes" id="UP000070544">
    <property type="component" value="Unassembled WGS sequence"/>
</dbReference>
<dbReference type="Pfam" id="PF00098">
    <property type="entry name" value="zf-CCHC"/>
    <property type="match status" value="2"/>
</dbReference>
<proteinExistence type="predicted"/>
<organism evidence="4 5">
    <name type="scientific">Gonapodya prolifera (strain JEL478)</name>
    <name type="common">Monoblepharis prolifera</name>
    <dbReference type="NCBI Taxonomy" id="1344416"/>
    <lineage>
        <taxon>Eukaryota</taxon>
        <taxon>Fungi</taxon>
        <taxon>Fungi incertae sedis</taxon>
        <taxon>Chytridiomycota</taxon>
        <taxon>Chytridiomycota incertae sedis</taxon>
        <taxon>Monoblepharidomycetes</taxon>
        <taxon>Monoblepharidales</taxon>
        <taxon>Gonapodyaceae</taxon>
        <taxon>Gonapodya</taxon>
    </lineage>
</organism>
<dbReference type="GO" id="GO:0003676">
    <property type="term" value="F:nucleic acid binding"/>
    <property type="evidence" value="ECO:0007669"/>
    <property type="project" value="InterPro"/>
</dbReference>
<gene>
    <name evidence="4" type="ORF">M427DRAFT_39917</name>
</gene>
<protein>
    <recommendedName>
        <fullName evidence="3">CCHC-type domain-containing protein</fullName>
    </recommendedName>
</protein>
<feature type="transmembrane region" description="Helical" evidence="2">
    <location>
        <begin position="164"/>
        <end position="186"/>
    </location>
</feature>
<accession>A0A138ZWE2</accession>
<dbReference type="Gene3D" id="4.10.60.10">
    <property type="entry name" value="Zinc finger, CCHC-type"/>
    <property type="match status" value="1"/>
</dbReference>
<keyword evidence="1" id="KW-0862">Zinc</keyword>
<evidence type="ECO:0000313" key="4">
    <source>
        <dbReference type="EMBL" id="KXS08817.1"/>
    </source>
</evidence>
<evidence type="ECO:0000256" key="1">
    <source>
        <dbReference type="PROSITE-ProRule" id="PRU00047"/>
    </source>
</evidence>
<feature type="domain" description="CCHC-type" evidence="3">
    <location>
        <begin position="107"/>
        <end position="121"/>
    </location>
</feature>
<keyword evidence="5" id="KW-1185">Reference proteome</keyword>
<dbReference type="SUPFAM" id="SSF57756">
    <property type="entry name" value="Retrovirus zinc finger-like domains"/>
    <property type="match status" value="1"/>
</dbReference>
<keyword evidence="2" id="KW-0472">Membrane</keyword>
<feature type="domain" description="CCHC-type" evidence="3">
    <location>
        <begin position="126"/>
        <end position="141"/>
    </location>
</feature>
<dbReference type="AlphaFoldDB" id="A0A138ZWE2"/>
<reference evidence="4 5" key="1">
    <citation type="journal article" date="2015" name="Genome Biol. Evol.">
        <title>Phylogenomic analyses indicate that early fungi evolved digesting cell walls of algal ancestors of land plants.</title>
        <authorList>
            <person name="Chang Y."/>
            <person name="Wang S."/>
            <person name="Sekimoto S."/>
            <person name="Aerts A.L."/>
            <person name="Choi C."/>
            <person name="Clum A."/>
            <person name="LaButti K.M."/>
            <person name="Lindquist E.A."/>
            <person name="Yee Ngan C."/>
            <person name="Ohm R.A."/>
            <person name="Salamov A.A."/>
            <person name="Grigoriev I.V."/>
            <person name="Spatafora J.W."/>
            <person name="Berbee M.L."/>
        </authorList>
    </citation>
    <scope>NUCLEOTIDE SEQUENCE [LARGE SCALE GENOMIC DNA]</scope>
    <source>
        <strain evidence="4 5">JEL478</strain>
    </source>
</reference>
<evidence type="ECO:0000256" key="2">
    <source>
        <dbReference type="SAM" id="Phobius"/>
    </source>
</evidence>
<keyword evidence="1" id="KW-0479">Metal-binding</keyword>
<dbReference type="EMBL" id="KQ965963">
    <property type="protein sequence ID" value="KXS08817.1"/>
    <property type="molecule type" value="Genomic_DNA"/>
</dbReference>
<name>A0A138ZWE2_GONPJ</name>
<dbReference type="PROSITE" id="PS50158">
    <property type="entry name" value="ZF_CCHC"/>
    <property type="match status" value="2"/>
</dbReference>
<keyword evidence="2" id="KW-0812">Transmembrane</keyword>